<reference evidence="3 4" key="1">
    <citation type="submission" date="2018-04" db="EMBL/GenBank/DDBJ databases">
        <title>Genomic Encyclopedia of Archaeal and Bacterial Type Strains, Phase II (KMG-II): from individual species to whole genera.</title>
        <authorList>
            <person name="Goeker M."/>
        </authorList>
    </citation>
    <scope>NUCLEOTIDE SEQUENCE [LARGE SCALE GENOMIC DNA]</scope>
    <source>
        <strain evidence="3 4">DSM 45169</strain>
    </source>
</reference>
<comment type="caution">
    <text evidence="3">The sequence shown here is derived from an EMBL/GenBank/DDBJ whole genome shotgun (WGS) entry which is preliminary data.</text>
</comment>
<feature type="transmembrane region" description="Helical" evidence="1">
    <location>
        <begin position="361"/>
        <end position="381"/>
    </location>
</feature>
<evidence type="ECO:0000256" key="1">
    <source>
        <dbReference type="SAM" id="Phobius"/>
    </source>
</evidence>
<dbReference type="InterPro" id="IPR052529">
    <property type="entry name" value="Bact_Transport_Assoc"/>
</dbReference>
<keyword evidence="1" id="KW-0472">Membrane</keyword>
<dbReference type="PANTHER" id="PTHR30590:SF2">
    <property type="entry name" value="INNER MEMBRANE PROTEIN"/>
    <property type="match status" value="1"/>
</dbReference>
<evidence type="ECO:0000313" key="3">
    <source>
        <dbReference type="EMBL" id="PTM53336.1"/>
    </source>
</evidence>
<proteinExistence type="predicted"/>
<organism evidence="3 4">
    <name type="scientific">Desmospora activa DSM 45169</name>
    <dbReference type="NCBI Taxonomy" id="1121389"/>
    <lineage>
        <taxon>Bacteria</taxon>
        <taxon>Bacillati</taxon>
        <taxon>Bacillota</taxon>
        <taxon>Bacilli</taxon>
        <taxon>Bacillales</taxon>
        <taxon>Thermoactinomycetaceae</taxon>
        <taxon>Desmospora</taxon>
    </lineage>
</organism>
<feature type="transmembrane region" description="Helical" evidence="1">
    <location>
        <begin position="78"/>
        <end position="95"/>
    </location>
</feature>
<feature type="transmembrane region" description="Helical" evidence="1">
    <location>
        <begin position="335"/>
        <end position="355"/>
    </location>
</feature>
<keyword evidence="1" id="KW-0812">Transmembrane</keyword>
<accession>A0A2T4Z0R9</accession>
<dbReference type="InterPro" id="IPR007349">
    <property type="entry name" value="DUF418"/>
</dbReference>
<dbReference type="RefSeq" id="WP_107728618.1">
    <property type="nucleotide sequence ID" value="NZ_PZZP01000004.1"/>
</dbReference>
<name>A0A2T4Z0R9_9BACL</name>
<evidence type="ECO:0000313" key="4">
    <source>
        <dbReference type="Proteomes" id="UP000241639"/>
    </source>
</evidence>
<dbReference type="Proteomes" id="UP000241639">
    <property type="component" value="Unassembled WGS sequence"/>
</dbReference>
<dbReference type="PANTHER" id="PTHR30590">
    <property type="entry name" value="INNER MEMBRANE PROTEIN"/>
    <property type="match status" value="1"/>
</dbReference>
<evidence type="ECO:0000259" key="2">
    <source>
        <dbReference type="Pfam" id="PF04235"/>
    </source>
</evidence>
<feature type="transmembrane region" description="Helical" evidence="1">
    <location>
        <begin position="246"/>
        <end position="267"/>
    </location>
</feature>
<gene>
    <name evidence="3" type="ORF">C8J48_3660</name>
</gene>
<keyword evidence="4" id="KW-1185">Reference proteome</keyword>
<dbReference type="AlphaFoldDB" id="A0A2T4Z0R9"/>
<feature type="domain" description="DUF418" evidence="2">
    <location>
        <begin position="231"/>
        <end position="400"/>
    </location>
</feature>
<dbReference type="EMBL" id="PZZP01000004">
    <property type="protein sequence ID" value="PTM53336.1"/>
    <property type="molecule type" value="Genomic_DNA"/>
</dbReference>
<feature type="transmembrane region" description="Helical" evidence="1">
    <location>
        <begin position="279"/>
        <end position="305"/>
    </location>
</feature>
<feature type="transmembrane region" description="Helical" evidence="1">
    <location>
        <begin position="155"/>
        <end position="178"/>
    </location>
</feature>
<sequence>MTKKSTPLIRGSVSDRERSLAPDLARGFMLLLIVLAHAPLLLFGTTPGVLGDFGRPEGVSSVDKVVDFVALLFVDSRAYPMFAALFGYGLAMMVGRQLASGTSELEVRRLLRRRSLFLLLFGLVHFVIIGGADILAFYGVAGLLVGWLLFRENRMLIRALLFVGLLYLILIPLAWVGIASTLVGESMDRGISATTTYAEVALEHLIAFPFVPLFQLLLWPILLPILVGIWAARKHLLDKPQAQYKLLRRIAIIGIPISVVGGLPRAMIEAQLWEPTSAIIGLAAAVHILTGLAGGLGYGAMFGLIGARVSRIKASGHTGMVAWCLAAMGKRSLTFYIYGEAMLVIILSPVAFGLGGMLHSTGAAIVAVLVWLSGVGLASLLEFKGLRGPADALLRRLVYRNRGRRQENGSMNLTK</sequence>
<feature type="transmembrane region" description="Helical" evidence="1">
    <location>
        <begin position="24"/>
        <end position="43"/>
    </location>
</feature>
<keyword evidence="1" id="KW-1133">Transmembrane helix</keyword>
<dbReference type="OrthoDB" id="2388539at2"/>
<dbReference type="Pfam" id="PF04235">
    <property type="entry name" value="DUF418"/>
    <property type="match status" value="1"/>
</dbReference>
<protein>
    <submittedName>
        <fullName evidence="3">Putative membrane protein YeiB</fullName>
    </submittedName>
</protein>
<feature type="transmembrane region" description="Helical" evidence="1">
    <location>
        <begin position="116"/>
        <end position="149"/>
    </location>
</feature>
<feature type="transmembrane region" description="Helical" evidence="1">
    <location>
        <begin position="217"/>
        <end position="234"/>
    </location>
</feature>